<organism evidence="2 3">
    <name type="scientific">Polarella glacialis</name>
    <name type="common">Dinoflagellate</name>
    <dbReference type="NCBI Taxonomy" id="89957"/>
    <lineage>
        <taxon>Eukaryota</taxon>
        <taxon>Sar</taxon>
        <taxon>Alveolata</taxon>
        <taxon>Dinophyceae</taxon>
        <taxon>Suessiales</taxon>
        <taxon>Suessiaceae</taxon>
        <taxon>Polarella</taxon>
    </lineage>
</organism>
<gene>
    <name evidence="2" type="ORF">PGLA2088_LOCUS34216</name>
</gene>
<sequence length="200" mass="21665">VIMSRRSTSILALPASAYGSPKGKFWQGTKEEERFPPIYSEQEEVFQEYMANQSMSPSRHVQHMAKTSGLLELHYDTMRKRAAERNARPDRMQPPSMNRSFEACAGYSGMIPGKISNNIVGATWMDVSKIAKETRGQHLGSPGSGVTFTLGFKSMSASQSLPSLHGAGQSSPLSRAGSSAMNGGRVASPPHLGDENGLFN</sequence>
<protein>
    <submittedName>
        <fullName evidence="2">Uncharacterized protein</fullName>
    </submittedName>
</protein>
<evidence type="ECO:0000313" key="2">
    <source>
        <dbReference type="EMBL" id="CAE8706499.1"/>
    </source>
</evidence>
<comment type="caution">
    <text evidence="2">The sequence shown here is derived from an EMBL/GenBank/DDBJ whole genome shotgun (WGS) entry which is preliminary data.</text>
</comment>
<dbReference type="EMBL" id="CAJNNW010031223">
    <property type="protein sequence ID" value="CAE8706499.1"/>
    <property type="molecule type" value="Genomic_DNA"/>
</dbReference>
<proteinExistence type="predicted"/>
<feature type="region of interest" description="Disordered" evidence="1">
    <location>
        <begin position="159"/>
        <end position="200"/>
    </location>
</feature>
<name>A0A813KP99_POLGL</name>
<evidence type="ECO:0000313" key="3">
    <source>
        <dbReference type="Proteomes" id="UP000626109"/>
    </source>
</evidence>
<dbReference type="Proteomes" id="UP000626109">
    <property type="component" value="Unassembled WGS sequence"/>
</dbReference>
<reference evidence="2" key="1">
    <citation type="submission" date="2021-02" db="EMBL/GenBank/DDBJ databases">
        <authorList>
            <person name="Dougan E. K."/>
            <person name="Rhodes N."/>
            <person name="Thang M."/>
            <person name="Chan C."/>
        </authorList>
    </citation>
    <scope>NUCLEOTIDE SEQUENCE</scope>
</reference>
<accession>A0A813KP99</accession>
<feature type="non-terminal residue" evidence="2">
    <location>
        <position position="200"/>
    </location>
</feature>
<feature type="compositionally biased region" description="Polar residues" evidence="1">
    <location>
        <begin position="159"/>
        <end position="181"/>
    </location>
</feature>
<dbReference type="AlphaFoldDB" id="A0A813KP99"/>
<evidence type="ECO:0000256" key="1">
    <source>
        <dbReference type="SAM" id="MobiDB-lite"/>
    </source>
</evidence>